<evidence type="ECO:0000256" key="2">
    <source>
        <dbReference type="ARBA" id="ARBA00022801"/>
    </source>
</evidence>
<dbReference type="CDD" id="cd10917">
    <property type="entry name" value="CE4_NodB_like_6s_7s"/>
    <property type="match status" value="1"/>
</dbReference>
<dbReference type="Pfam" id="PF01522">
    <property type="entry name" value="Polysacc_deac_1"/>
    <property type="match status" value="1"/>
</dbReference>
<dbReference type="EMBL" id="CP045798">
    <property type="protein sequence ID" value="QNB48123.1"/>
    <property type="molecule type" value="Genomic_DNA"/>
</dbReference>
<dbReference type="PANTHER" id="PTHR10587:SF133">
    <property type="entry name" value="CHITIN DEACETYLASE 1-RELATED"/>
    <property type="match status" value="1"/>
</dbReference>
<keyword evidence="1" id="KW-0479">Metal-binding</keyword>
<feature type="region of interest" description="Disordered" evidence="3">
    <location>
        <begin position="32"/>
        <end position="59"/>
    </location>
</feature>
<evidence type="ECO:0000313" key="5">
    <source>
        <dbReference type="EMBL" id="QNB48123.1"/>
    </source>
</evidence>
<name>A0A7G6E7R9_THEFR</name>
<keyword evidence="6" id="KW-1185">Reference proteome</keyword>
<protein>
    <submittedName>
        <fullName evidence="5">Polysaccharide deacetylase family protein</fullName>
    </submittedName>
</protein>
<proteinExistence type="predicted"/>
<dbReference type="PROSITE" id="PS51677">
    <property type="entry name" value="NODB"/>
    <property type="match status" value="1"/>
</dbReference>
<dbReference type="Proteomes" id="UP000515847">
    <property type="component" value="Chromosome"/>
</dbReference>
<gene>
    <name evidence="5" type="ORF">BR63_18735</name>
</gene>
<dbReference type="GO" id="GO:0016810">
    <property type="term" value="F:hydrolase activity, acting on carbon-nitrogen (but not peptide) bonds"/>
    <property type="evidence" value="ECO:0007669"/>
    <property type="project" value="InterPro"/>
</dbReference>
<dbReference type="RefSeq" id="WP_034420780.1">
    <property type="nucleotide sequence ID" value="NZ_CP045798.1"/>
</dbReference>
<dbReference type="KEGG" id="tfr:BR63_18735"/>
<dbReference type="PANTHER" id="PTHR10587">
    <property type="entry name" value="GLYCOSYL TRANSFERASE-RELATED"/>
    <property type="match status" value="1"/>
</dbReference>
<evidence type="ECO:0000256" key="1">
    <source>
        <dbReference type="ARBA" id="ARBA00022723"/>
    </source>
</evidence>
<dbReference type="SUPFAM" id="SSF88713">
    <property type="entry name" value="Glycoside hydrolase/deacetylase"/>
    <property type="match status" value="1"/>
</dbReference>
<feature type="domain" description="NodB homology" evidence="4">
    <location>
        <begin position="91"/>
        <end position="274"/>
    </location>
</feature>
<accession>A0A7G6E7R9</accession>
<evidence type="ECO:0000259" key="4">
    <source>
        <dbReference type="PROSITE" id="PS51677"/>
    </source>
</evidence>
<dbReference type="OrthoDB" id="61520at2"/>
<dbReference type="GO" id="GO:0016020">
    <property type="term" value="C:membrane"/>
    <property type="evidence" value="ECO:0007669"/>
    <property type="project" value="TreeGrafter"/>
</dbReference>
<organism evidence="5 6">
    <name type="scientific">Thermanaerosceptrum fracticalcis</name>
    <dbReference type="NCBI Taxonomy" id="1712410"/>
    <lineage>
        <taxon>Bacteria</taxon>
        <taxon>Bacillati</taxon>
        <taxon>Bacillota</taxon>
        <taxon>Clostridia</taxon>
        <taxon>Eubacteriales</taxon>
        <taxon>Peptococcaceae</taxon>
        <taxon>Thermanaerosceptrum</taxon>
    </lineage>
</organism>
<dbReference type="GO" id="GO:0005975">
    <property type="term" value="P:carbohydrate metabolic process"/>
    <property type="evidence" value="ECO:0007669"/>
    <property type="project" value="InterPro"/>
</dbReference>
<reference evidence="5 6" key="1">
    <citation type="journal article" date="2019" name="Front. Microbiol.">
        <title>Thermoanaerosceptrum fracticalcis gen. nov. sp. nov., a Novel Fumarate-Fermenting Microorganism From a Deep Fractured Carbonate Aquifer of the US Great Basin.</title>
        <authorList>
            <person name="Hamilton-Brehm S.D."/>
            <person name="Stewart L.E."/>
            <person name="Zavarin M."/>
            <person name="Caldwell M."/>
            <person name="Lawson P.A."/>
            <person name="Onstott T.C."/>
            <person name="Grzymski J."/>
            <person name="Neveux I."/>
            <person name="Lollar B.S."/>
            <person name="Russell C.E."/>
            <person name="Moser D.P."/>
        </authorList>
    </citation>
    <scope>NUCLEOTIDE SEQUENCE [LARGE SCALE GENOMIC DNA]</scope>
    <source>
        <strain evidence="5 6">DRI-13</strain>
    </source>
</reference>
<dbReference type="InterPro" id="IPR002509">
    <property type="entry name" value="NODB_dom"/>
</dbReference>
<sequence>MKKTLLIGSLLVIGLFVFWAYNNEYELRFVPNKPELRPPQNTSPSPKEMTEDFELAGGSERDNRGFPQRKIVDLSSMFPELFFREGSKNVKRAALTFDDGPDSLYTPQMLDILKEQNVKATFFLIGKRADLFPDVVKRMVNEGHIVGNHTWSHPNIVKLDNAAMLKEILDAEEALSKLTGYRTALFRSPYGSIDEKRIKEIRKLNYKIIAWNVDSLDWKSLTAEQVKYNILENVKEGSVILQHSSGSKEENLTGSVAALRDIIVTLKKEGYQFVTIPEMFNIPYKK</sequence>
<keyword evidence="2" id="KW-0378">Hydrolase</keyword>
<dbReference type="InterPro" id="IPR050248">
    <property type="entry name" value="Polysacc_deacetylase_ArnD"/>
</dbReference>
<dbReference type="AlphaFoldDB" id="A0A7G6E7R9"/>
<dbReference type="Gene3D" id="3.20.20.370">
    <property type="entry name" value="Glycoside hydrolase/deacetylase"/>
    <property type="match status" value="1"/>
</dbReference>
<evidence type="ECO:0000313" key="6">
    <source>
        <dbReference type="Proteomes" id="UP000515847"/>
    </source>
</evidence>
<evidence type="ECO:0000256" key="3">
    <source>
        <dbReference type="SAM" id="MobiDB-lite"/>
    </source>
</evidence>
<dbReference type="InterPro" id="IPR011330">
    <property type="entry name" value="Glyco_hydro/deAcase_b/a-brl"/>
</dbReference>
<dbReference type="GO" id="GO:0046872">
    <property type="term" value="F:metal ion binding"/>
    <property type="evidence" value="ECO:0007669"/>
    <property type="project" value="UniProtKB-KW"/>
</dbReference>